<keyword evidence="8" id="KW-1185">Reference proteome</keyword>
<protein>
    <submittedName>
        <fullName evidence="7">AAHS family benzoate transporter-like MFS transporter</fullName>
    </submittedName>
</protein>
<feature type="transmembrane region" description="Helical" evidence="5">
    <location>
        <begin position="12"/>
        <end position="30"/>
    </location>
</feature>
<dbReference type="RefSeq" id="WP_142005951.1">
    <property type="nucleotide sequence ID" value="NZ_CAJTBP010000001.1"/>
</dbReference>
<dbReference type="AlphaFoldDB" id="A0A542XDU5"/>
<dbReference type="PROSITE" id="PS50850">
    <property type="entry name" value="MFS"/>
    <property type="match status" value="1"/>
</dbReference>
<feature type="transmembrane region" description="Helical" evidence="5">
    <location>
        <begin position="139"/>
        <end position="161"/>
    </location>
</feature>
<feature type="domain" description="Major facilitator superfamily (MFS) profile" evidence="6">
    <location>
        <begin position="14"/>
        <end position="419"/>
    </location>
</feature>
<sequence>MTETRSMHPLRWLVVGLCGLALVFDGYDLVVYGTTVAALRREWGITGAEAGFIASLSLVGMLVGALGIGTLTDLLGRRRTLIGAVVLFSAAMPLCALAQGPGTFAALRLVAGLGLGGVMPIASALVTEYAPPGRRNLTYVLMQSGYAVGGVLAASLALAVVPEHGWRPMYVVGGLPLLLFLPVALRLLPESVEYLAARGRTEEAAQLAARLGMQAPAPAEAAEEQRGRIGVLFSRPFVVPTLLFWAMTFCALLLIYGLSTWLPDIMREQGYPLGSALSFLLAFNLGSIAGSAMGGLAADRFGSVPVIATTFALGGLAILGLASDPGRFGLYLLCAVGGYGTIGAQNLINPFVTRAYPQHARATGVGWSLGIGRLGAILGPAVGGLVLDSDLGPDWNFYLFASVAGLGLLATLGLLLTGVVRRPRPTPDLAPAVPAAG</sequence>
<dbReference type="Proteomes" id="UP000318336">
    <property type="component" value="Unassembled WGS sequence"/>
</dbReference>
<dbReference type="PANTHER" id="PTHR23508">
    <property type="entry name" value="CARBOXYLIC ACID TRANSPORTER PROTEIN HOMOLOG"/>
    <property type="match status" value="1"/>
</dbReference>
<evidence type="ECO:0000259" key="6">
    <source>
        <dbReference type="PROSITE" id="PS50850"/>
    </source>
</evidence>
<feature type="transmembrane region" description="Helical" evidence="5">
    <location>
        <begin position="105"/>
        <end position="127"/>
    </location>
</feature>
<dbReference type="GO" id="GO:0046943">
    <property type="term" value="F:carboxylic acid transmembrane transporter activity"/>
    <property type="evidence" value="ECO:0007669"/>
    <property type="project" value="TreeGrafter"/>
</dbReference>
<evidence type="ECO:0000256" key="3">
    <source>
        <dbReference type="ARBA" id="ARBA00022989"/>
    </source>
</evidence>
<feature type="transmembrane region" description="Helical" evidence="5">
    <location>
        <begin position="364"/>
        <end position="385"/>
    </location>
</feature>
<comment type="subcellular location">
    <subcellularLocation>
        <location evidence="1">Cell membrane</location>
        <topology evidence="1">Multi-pass membrane protein</topology>
    </subcellularLocation>
</comment>
<evidence type="ECO:0000256" key="1">
    <source>
        <dbReference type="ARBA" id="ARBA00004651"/>
    </source>
</evidence>
<feature type="transmembrane region" description="Helical" evidence="5">
    <location>
        <begin position="167"/>
        <end position="188"/>
    </location>
</feature>
<dbReference type="Gene3D" id="1.20.1250.20">
    <property type="entry name" value="MFS general substrate transporter like domains"/>
    <property type="match status" value="1"/>
</dbReference>
<dbReference type="OrthoDB" id="9787026at2"/>
<evidence type="ECO:0000256" key="5">
    <source>
        <dbReference type="SAM" id="Phobius"/>
    </source>
</evidence>
<dbReference type="InterPro" id="IPR036259">
    <property type="entry name" value="MFS_trans_sf"/>
</dbReference>
<dbReference type="InterPro" id="IPR011701">
    <property type="entry name" value="MFS"/>
</dbReference>
<evidence type="ECO:0000313" key="8">
    <source>
        <dbReference type="Proteomes" id="UP000318336"/>
    </source>
</evidence>
<dbReference type="CDD" id="cd17365">
    <property type="entry name" value="MFS_PcaK_like"/>
    <property type="match status" value="1"/>
</dbReference>
<feature type="transmembrane region" description="Helical" evidence="5">
    <location>
        <begin position="237"/>
        <end position="258"/>
    </location>
</feature>
<dbReference type="PANTHER" id="PTHR23508:SF10">
    <property type="entry name" value="CARBOXYLIC ACID TRANSPORTER PROTEIN HOMOLOG"/>
    <property type="match status" value="1"/>
</dbReference>
<dbReference type="InterPro" id="IPR020846">
    <property type="entry name" value="MFS_dom"/>
</dbReference>
<evidence type="ECO:0000256" key="4">
    <source>
        <dbReference type="ARBA" id="ARBA00023136"/>
    </source>
</evidence>
<comment type="caution">
    <text evidence="7">The sequence shown here is derived from an EMBL/GenBank/DDBJ whole genome shotgun (WGS) entry which is preliminary data.</text>
</comment>
<name>A0A542XDU5_9MICO</name>
<dbReference type="InterPro" id="IPR005829">
    <property type="entry name" value="Sugar_transporter_CS"/>
</dbReference>
<dbReference type="PROSITE" id="PS00217">
    <property type="entry name" value="SUGAR_TRANSPORT_2"/>
    <property type="match status" value="1"/>
</dbReference>
<evidence type="ECO:0000256" key="2">
    <source>
        <dbReference type="ARBA" id="ARBA00022692"/>
    </source>
</evidence>
<organism evidence="7 8">
    <name type="scientific">Barrientosiimonas humi</name>
    <dbReference type="NCBI Taxonomy" id="999931"/>
    <lineage>
        <taxon>Bacteria</taxon>
        <taxon>Bacillati</taxon>
        <taxon>Actinomycetota</taxon>
        <taxon>Actinomycetes</taxon>
        <taxon>Micrococcales</taxon>
        <taxon>Dermacoccaceae</taxon>
        <taxon>Barrientosiimonas</taxon>
    </lineage>
</organism>
<feature type="transmembrane region" description="Helical" evidence="5">
    <location>
        <begin position="301"/>
        <end position="322"/>
    </location>
</feature>
<reference evidence="7 8" key="1">
    <citation type="submission" date="2019-06" db="EMBL/GenBank/DDBJ databases">
        <title>Sequencing the genomes of 1000 actinobacteria strains.</title>
        <authorList>
            <person name="Klenk H.-P."/>
        </authorList>
    </citation>
    <scope>NUCLEOTIDE SEQUENCE [LARGE SCALE GENOMIC DNA]</scope>
    <source>
        <strain evidence="7 8">DSM 24617</strain>
    </source>
</reference>
<feature type="transmembrane region" description="Helical" evidence="5">
    <location>
        <begin position="328"/>
        <end position="352"/>
    </location>
</feature>
<keyword evidence="2 5" id="KW-0812">Transmembrane</keyword>
<proteinExistence type="predicted"/>
<dbReference type="EMBL" id="VFOK01000001">
    <property type="protein sequence ID" value="TQL33998.1"/>
    <property type="molecule type" value="Genomic_DNA"/>
</dbReference>
<feature type="transmembrane region" description="Helical" evidence="5">
    <location>
        <begin position="397"/>
        <end position="420"/>
    </location>
</feature>
<keyword evidence="4 5" id="KW-0472">Membrane</keyword>
<feature type="transmembrane region" description="Helical" evidence="5">
    <location>
        <begin position="50"/>
        <end position="69"/>
    </location>
</feature>
<evidence type="ECO:0000313" key="7">
    <source>
        <dbReference type="EMBL" id="TQL33998.1"/>
    </source>
</evidence>
<dbReference type="GO" id="GO:0005886">
    <property type="term" value="C:plasma membrane"/>
    <property type="evidence" value="ECO:0007669"/>
    <property type="project" value="UniProtKB-SubCell"/>
</dbReference>
<feature type="transmembrane region" description="Helical" evidence="5">
    <location>
        <begin position="270"/>
        <end position="289"/>
    </location>
</feature>
<accession>A0A542XDU5</accession>
<gene>
    <name evidence="7" type="ORF">FB554_2155</name>
</gene>
<keyword evidence="3 5" id="KW-1133">Transmembrane helix</keyword>
<dbReference type="SUPFAM" id="SSF103473">
    <property type="entry name" value="MFS general substrate transporter"/>
    <property type="match status" value="1"/>
</dbReference>
<feature type="transmembrane region" description="Helical" evidence="5">
    <location>
        <begin position="81"/>
        <end position="99"/>
    </location>
</feature>
<dbReference type="Pfam" id="PF07690">
    <property type="entry name" value="MFS_1"/>
    <property type="match status" value="1"/>
</dbReference>